<dbReference type="Proteomes" id="UP001383192">
    <property type="component" value="Unassembled WGS sequence"/>
</dbReference>
<keyword evidence="3" id="KW-1185">Reference proteome</keyword>
<sequence>MNFQQPFQVPPFHHPFVQHPPFFQPARPVHYHPGHPQYPYGPGHWGHPQSPVTPHGPVRGPNGIITPGPTPPNLSPPVYTNGHSPGQNTRNLPADIPHLDVDVFWKQRLAPLPGFCSAPDLFKAKEPPRLSAPPQQHQQQQTTPSTRPQLMPPRSSISIATPSSSSNSVTSPKDEEPFEFDVHAEAYIPQWLKKIQNQPHSFTALPAIPVYPPSSYYKHFLPINLIENFEKTSIILSKPPPPEDACVLPIHENYHGHWLTLQSWELRKVAEEKTKVVLWKVQVSISSWKRESFSLSLSPGIRENYPSAGNGYHSLSSERW</sequence>
<organism evidence="2 3">
    <name type="scientific">Paramarasmius palmivorus</name>
    <dbReference type="NCBI Taxonomy" id="297713"/>
    <lineage>
        <taxon>Eukaryota</taxon>
        <taxon>Fungi</taxon>
        <taxon>Dikarya</taxon>
        <taxon>Basidiomycota</taxon>
        <taxon>Agaricomycotina</taxon>
        <taxon>Agaricomycetes</taxon>
        <taxon>Agaricomycetidae</taxon>
        <taxon>Agaricales</taxon>
        <taxon>Marasmiineae</taxon>
        <taxon>Marasmiaceae</taxon>
        <taxon>Paramarasmius</taxon>
    </lineage>
</organism>
<feature type="compositionally biased region" description="Low complexity" evidence="1">
    <location>
        <begin position="34"/>
        <end position="49"/>
    </location>
</feature>
<evidence type="ECO:0000313" key="3">
    <source>
        <dbReference type="Proteomes" id="UP001383192"/>
    </source>
</evidence>
<feature type="region of interest" description="Disordered" evidence="1">
    <location>
        <begin position="120"/>
        <end position="175"/>
    </location>
</feature>
<dbReference type="EMBL" id="JAYKXP010000039">
    <property type="protein sequence ID" value="KAK7039177.1"/>
    <property type="molecule type" value="Genomic_DNA"/>
</dbReference>
<feature type="region of interest" description="Disordered" evidence="1">
    <location>
        <begin position="33"/>
        <end position="94"/>
    </location>
</feature>
<protein>
    <submittedName>
        <fullName evidence="2">Uncharacterized protein</fullName>
    </submittedName>
</protein>
<evidence type="ECO:0000256" key="1">
    <source>
        <dbReference type="SAM" id="MobiDB-lite"/>
    </source>
</evidence>
<feature type="compositionally biased region" description="Polar residues" evidence="1">
    <location>
        <begin position="81"/>
        <end position="91"/>
    </location>
</feature>
<gene>
    <name evidence="2" type="ORF">VNI00_010081</name>
</gene>
<evidence type="ECO:0000313" key="2">
    <source>
        <dbReference type="EMBL" id="KAK7039177.1"/>
    </source>
</evidence>
<reference evidence="2 3" key="1">
    <citation type="submission" date="2024-01" db="EMBL/GenBank/DDBJ databases">
        <title>A draft genome for a cacao thread blight-causing isolate of Paramarasmius palmivorus.</title>
        <authorList>
            <person name="Baruah I.K."/>
            <person name="Bukari Y."/>
            <person name="Amoako-Attah I."/>
            <person name="Meinhardt L.W."/>
            <person name="Bailey B.A."/>
            <person name="Cohen S.P."/>
        </authorList>
    </citation>
    <scope>NUCLEOTIDE SEQUENCE [LARGE SCALE GENOMIC DNA]</scope>
    <source>
        <strain evidence="2 3">GH-12</strain>
    </source>
</reference>
<accession>A0AAW0CJA9</accession>
<feature type="compositionally biased region" description="Low complexity" evidence="1">
    <location>
        <begin position="133"/>
        <end position="171"/>
    </location>
</feature>
<comment type="caution">
    <text evidence="2">The sequence shown here is derived from an EMBL/GenBank/DDBJ whole genome shotgun (WGS) entry which is preliminary data.</text>
</comment>
<dbReference type="AlphaFoldDB" id="A0AAW0CJA9"/>
<proteinExistence type="predicted"/>
<name>A0AAW0CJA9_9AGAR</name>